<feature type="compositionally biased region" description="Pro residues" evidence="1">
    <location>
        <begin position="406"/>
        <end position="417"/>
    </location>
</feature>
<feature type="compositionally biased region" description="Acidic residues" evidence="1">
    <location>
        <begin position="257"/>
        <end position="270"/>
    </location>
</feature>
<dbReference type="EMBL" id="VXIS01000090">
    <property type="protein sequence ID" value="KAA8906262.1"/>
    <property type="molecule type" value="Genomic_DNA"/>
</dbReference>
<comment type="caution">
    <text evidence="3">The sequence shown here is derived from an EMBL/GenBank/DDBJ whole genome shotgun (WGS) entry which is preliminary data.</text>
</comment>
<reference evidence="3 4" key="1">
    <citation type="submission" date="2019-09" db="EMBL/GenBank/DDBJ databases">
        <title>Draft genome of the ectomycorrhizal ascomycete Sphaerosporella brunnea.</title>
        <authorList>
            <consortium name="DOE Joint Genome Institute"/>
            <person name="Benucci G.M."/>
            <person name="Marozzi G."/>
            <person name="Antonielli L."/>
            <person name="Sanchez S."/>
            <person name="Marco P."/>
            <person name="Wang X."/>
            <person name="Falini L.B."/>
            <person name="Barry K."/>
            <person name="Haridas S."/>
            <person name="Lipzen A."/>
            <person name="Labutti K."/>
            <person name="Grigoriev I.V."/>
            <person name="Murat C."/>
            <person name="Martin F."/>
            <person name="Albertini E."/>
            <person name="Donnini D."/>
            <person name="Bonito G."/>
        </authorList>
    </citation>
    <scope>NUCLEOTIDE SEQUENCE [LARGE SCALE GENOMIC DNA]</scope>
    <source>
        <strain evidence="3 4">Sb_GMNB300</strain>
    </source>
</reference>
<evidence type="ECO:0000313" key="3">
    <source>
        <dbReference type="EMBL" id="KAA8906262.1"/>
    </source>
</evidence>
<dbReference type="InParanoid" id="A0A5J5EX99"/>
<name>A0A5J5EX99_9PEZI</name>
<feature type="compositionally biased region" description="Basic and acidic residues" evidence="1">
    <location>
        <begin position="185"/>
        <end position="194"/>
    </location>
</feature>
<feature type="region of interest" description="Disordered" evidence="1">
    <location>
        <begin position="308"/>
        <end position="423"/>
    </location>
</feature>
<accession>A0A5J5EX99</accession>
<feature type="domain" description="WLM" evidence="2">
    <location>
        <begin position="10"/>
        <end position="248"/>
    </location>
</feature>
<dbReference type="AlphaFoldDB" id="A0A5J5EX99"/>
<evidence type="ECO:0000313" key="4">
    <source>
        <dbReference type="Proteomes" id="UP000326924"/>
    </source>
</evidence>
<evidence type="ECO:0000256" key="1">
    <source>
        <dbReference type="SAM" id="MobiDB-lite"/>
    </source>
</evidence>
<dbReference type="PANTHER" id="PTHR46622">
    <property type="entry name" value="DNA-DEPENDENT METALLOPROTEASE WSS1"/>
    <property type="match status" value="1"/>
</dbReference>
<feature type="compositionally biased region" description="Polar residues" evidence="1">
    <location>
        <begin position="348"/>
        <end position="366"/>
    </location>
</feature>
<gene>
    <name evidence="3" type="ORF">FN846DRAFT_948931</name>
</gene>
<feature type="compositionally biased region" description="Low complexity" evidence="1">
    <location>
        <begin position="392"/>
        <end position="405"/>
    </location>
</feature>
<dbReference type="Pfam" id="PF08325">
    <property type="entry name" value="WLM"/>
    <property type="match status" value="1"/>
</dbReference>
<evidence type="ECO:0000259" key="2">
    <source>
        <dbReference type="PROSITE" id="PS51397"/>
    </source>
</evidence>
<dbReference type="GO" id="GO:0008237">
    <property type="term" value="F:metallopeptidase activity"/>
    <property type="evidence" value="ECO:0007669"/>
    <property type="project" value="TreeGrafter"/>
</dbReference>
<dbReference type="PANTHER" id="PTHR46622:SF1">
    <property type="entry name" value="DNA-DEPENDENT METALLOPROTEASE WSS1"/>
    <property type="match status" value="1"/>
</dbReference>
<dbReference type="Proteomes" id="UP000326924">
    <property type="component" value="Unassembled WGS sequence"/>
</dbReference>
<proteinExistence type="predicted"/>
<feature type="compositionally biased region" description="Basic residues" evidence="1">
    <location>
        <begin position="175"/>
        <end position="184"/>
    </location>
</feature>
<protein>
    <submittedName>
        <fullName evidence="3">WLM domain-containing protein</fullName>
    </submittedName>
</protein>
<feature type="compositionally biased region" description="Basic and acidic residues" evidence="1">
    <location>
        <begin position="323"/>
        <end position="332"/>
    </location>
</feature>
<dbReference type="InterPro" id="IPR013536">
    <property type="entry name" value="WLM_dom"/>
</dbReference>
<dbReference type="Gene3D" id="3.30.2010.10">
    <property type="entry name" value="Metalloproteases ('zincins'), catalytic domain"/>
    <property type="match status" value="1"/>
</dbReference>
<feature type="region of interest" description="Disordered" evidence="1">
    <location>
        <begin position="257"/>
        <end position="294"/>
    </location>
</feature>
<dbReference type="InterPro" id="IPR053000">
    <property type="entry name" value="WSS1-like_metalloprotease"/>
</dbReference>
<keyword evidence="4" id="KW-1185">Reference proteome</keyword>
<feature type="region of interest" description="Disordered" evidence="1">
    <location>
        <begin position="175"/>
        <end position="236"/>
    </location>
</feature>
<organism evidence="3 4">
    <name type="scientific">Sphaerosporella brunnea</name>
    <dbReference type="NCBI Taxonomy" id="1250544"/>
    <lineage>
        <taxon>Eukaryota</taxon>
        <taxon>Fungi</taxon>
        <taxon>Dikarya</taxon>
        <taxon>Ascomycota</taxon>
        <taxon>Pezizomycotina</taxon>
        <taxon>Pezizomycetes</taxon>
        <taxon>Pezizales</taxon>
        <taxon>Pyronemataceae</taxon>
        <taxon>Sphaerosporella</taxon>
    </lineage>
</organism>
<dbReference type="GO" id="GO:0005634">
    <property type="term" value="C:nucleus"/>
    <property type="evidence" value="ECO:0007669"/>
    <property type="project" value="TreeGrafter"/>
</dbReference>
<sequence length="509" mass="55644">MPLGIERINVRRRSPNALINFITPLEGPTKEIAQDYLERIAAIVYPIMKENGLAIMSLDEFPPNTEFWGRNFNAGECIQIVLRHPHTGLWLPFKFVQGVMIHELAHNKQMNHSRAFWSVRNDLARILDSLHARNYTGEGFWSAGRTLLSDAYTQDRPLAEADMPKHICGGTYRARTRTRHRRAKVPAEKLSHAEQKKRRIERKFGVAGEGKSLAAESDGGGDSKPKPRVAQSKRGRELRVAAALARLEKQKVEVEEEIDVETASDTEDDEKTVNVGGGKFLVPVSGETDGKEENDNMDRELMELIGGACGKDSEKSPGGNHGPSKEAERNLSPHEIINLSDISETDSDTASKASRRSPTTKISKATTLKLIDAGERSTSQPESHLSVVRLRPSTGLPGKPPSSLSQPPPPPPPPPPQSKHARLAQGPSNISQALTVLTRDDTPPPPAKALTCPICSCSNASDSHICLACMNVFVSSAPTWKCTNGSCPPLYRNSTDVAFCGVCGGRRRS</sequence>
<dbReference type="GO" id="GO:0006281">
    <property type="term" value="P:DNA repair"/>
    <property type="evidence" value="ECO:0007669"/>
    <property type="project" value="TreeGrafter"/>
</dbReference>
<dbReference type="OrthoDB" id="447842at2759"/>
<dbReference type="PROSITE" id="PS51397">
    <property type="entry name" value="WLM"/>
    <property type="match status" value="1"/>
</dbReference>